<dbReference type="GO" id="GO:0030170">
    <property type="term" value="F:pyridoxal phosphate binding"/>
    <property type="evidence" value="ECO:0007669"/>
    <property type="project" value="InterPro"/>
</dbReference>
<dbReference type="Gene3D" id="3.40.640.10">
    <property type="entry name" value="Type I PLP-dependent aspartate aminotransferase-like (Major domain)"/>
    <property type="match status" value="1"/>
</dbReference>
<keyword evidence="5" id="KW-0663">Pyridoxal phosphate</keyword>
<dbReference type="AlphaFoldDB" id="A0A857JCG0"/>
<evidence type="ECO:0000256" key="3">
    <source>
        <dbReference type="ARBA" id="ARBA00022576"/>
    </source>
</evidence>
<evidence type="ECO:0000256" key="4">
    <source>
        <dbReference type="ARBA" id="ARBA00022679"/>
    </source>
</evidence>
<dbReference type="GO" id="GO:0008483">
    <property type="term" value="F:transaminase activity"/>
    <property type="evidence" value="ECO:0007669"/>
    <property type="project" value="UniProtKB-KW"/>
</dbReference>
<comment type="cofactor">
    <cofactor evidence="1 6">
        <name>pyridoxal 5'-phosphate</name>
        <dbReference type="ChEBI" id="CHEBI:597326"/>
    </cofactor>
</comment>
<evidence type="ECO:0000256" key="6">
    <source>
        <dbReference type="RuleBase" id="RU000481"/>
    </source>
</evidence>
<feature type="domain" description="Aminotransferase class I/classII large" evidence="7">
    <location>
        <begin position="37"/>
        <end position="397"/>
    </location>
</feature>
<dbReference type="PROSITE" id="PS00105">
    <property type="entry name" value="AA_TRANSFER_CLASS_1"/>
    <property type="match status" value="1"/>
</dbReference>
<proteinExistence type="inferred from homology"/>
<dbReference type="Pfam" id="PF00155">
    <property type="entry name" value="Aminotran_1_2"/>
    <property type="match status" value="1"/>
</dbReference>
<evidence type="ECO:0000313" key="8">
    <source>
        <dbReference type="EMBL" id="QHJ00429.1"/>
    </source>
</evidence>
<dbReference type="Proteomes" id="UP000464787">
    <property type="component" value="Chromosome"/>
</dbReference>
<dbReference type="EC" id="2.6.1.-" evidence="6"/>
<keyword evidence="3 6" id="KW-0032">Aminotransferase</keyword>
<comment type="similarity">
    <text evidence="2 6">Belongs to the class-I pyridoxal-phosphate-dependent aminotransferase family.</text>
</comment>
<name>A0A857JCG0_9BURK</name>
<keyword evidence="9" id="KW-1185">Reference proteome</keyword>
<dbReference type="RefSeq" id="WP_160554239.1">
    <property type="nucleotide sequence ID" value="NZ_CP047650.1"/>
</dbReference>
<keyword evidence="4 6" id="KW-0808">Transferase</keyword>
<dbReference type="InterPro" id="IPR015424">
    <property type="entry name" value="PyrdxlP-dep_Trfase"/>
</dbReference>
<dbReference type="InterPro" id="IPR004839">
    <property type="entry name" value="Aminotransferase_I/II_large"/>
</dbReference>
<dbReference type="InterPro" id="IPR015421">
    <property type="entry name" value="PyrdxlP-dep_Trfase_major"/>
</dbReference>
<dbReference type="PANTHER" id="PTHR46383:SF1">
    <property type="entry name" value="ASPARTATE AMINOTRANSFERASE"/>
    <property type="match status" value="1"/>
</dbReference>
<evidence type="ECO:0000256" key="1">
    <source>
        <dbReference type="ARBA" id="ARBA00001933"/>
    </source>
</evidence>
<dbReference type="InterPro" id="IPR050596">
    <property type="entry name" value="AspAT/PAT-like"/>
</dbReference>
<gene>
    <name evidence="8" type="ORF">GT347_22090</name>
</gene>
<protein>
    <recommendedName>
        <fullName evidence="6">Aminotransferase</fullName>
        <ecNumber evidence="6">2.6.1.-</ecNumber>
    </recommendedName>
</protein>
<dbReference type="KEGG" id="xyk:GT347_22090"/>
<evidence type="ECO:0000259" key="7">
    <source>
        <dbReference type="Pfam" id="PF00155"/>
    </source>
</evidence>
<accession>A0A857JCG0</accession>
<dbReference type="Gene3D" id="3.90.1150.10">
    <property type="entry name" value="Aspartate Aminotransferase, domain 1"/>
    <property type="match status" value="1"/>
</dbReference>
<dbReference type="PANTHER" id="PTHR46383">
    <property type="entry name" value="ASPARTATE AMINOTRANSFERASE"/>
    <property type="match status" value="1"/>
</dbReference>
<organism evidence="8 9">
    <name type="scientific">Xylophilus rhododendri</name>
    <dbReference type="NCBI Taxonomy" id="2697032"/>
    <lineage>
        <taxon>Bacteria</taxon>
        <taxon>Pseudomonadati</taxon>
        <taxon>Pseudomonadota</taxon>
        <taxon>Betaproteobacteria</taxon>
        <taxon>Burkholderiales</taxon>
        <taxon>Xylophilus</taxon>
    </lineage>
</organism>
<dbReference type="GO" id="GO:0006520">
    <property type="term" value="P:amino acid metabolic process"/>
    <property type="evidence" value="ECO:0007669"/>
    <property type="project" value="InterPro"/>
</dbReference>
<dbReference type="InterPro" id="IPR004838">
    <property type="entry name" value="NHTrfase_class1_PyrdxlP-BS"/>
</dbReference>
<sequence>MSTASTASFSSRLAQVKPSPSVAAKARVDALRAAGRDIIDFTIGEPDFPTPEHIVQAGARALAEGATRYTGSAGTPALRRAICAKLQRENRLDFQPGQVIVGTGAKQLIFNAFAATLNEDDEVVIPAPYWVSYPDMVLLNGGTPVIAPSSAATGFKLTPEALRQALTPRSRWLVLNTPNNPSGAIYTESELGALCEVLRGFPAVRVMTDEIYEHFAYGGARHLSPLNVAPDLADRTLVVNGVSKAYAMTGWRVGYAAGPLDLIRAMTLLASQTTTCASAVGQAAAVTALEGPQECVAQARDLFEQRRDRMVSGLATIPGVSCSSPDGAFYLFPSVQGLLGKTTPQGRLLAGDPDVAAYLLDAVGVASVDGSSYGMPGYLRLSFATSAAEIDRGCAAIAQAVAALR</sequence>
<dbReference type="CDD" id="cd00609">
    <property type="entry name" value="AAT_like"/>
    <property type="match status" value="1"/>
</dbReference>
<evidence type="ECO:0000313" key="9">
    <source>
        <dbReference type="Proteomes" id="UP000464787"/>
    </source>
</evidence>
<reference evidence="8 9" key="1">
    <citation type="submission" date="2020-01" db="EMBL/GenBank/DDBJ databases">
        <title>Genome sequencing of strain KACC 21265.</title>
        <authorList>
            <person name="Heo J."/>
            <person name="Kim S.-J."/>
            <person name="Kim J.-S."/>
            <person name="Hong S.-B."/>
            <person name="Kwon S.-W."/>
        </authorList>
    </citation>
    <scope>NUCLEOTIDE SEQUENCE [LARGE SCALE GENOMIC DNA]</scope>
    <source>
        <strain evidence="8 9">KACC 21265</strain>
    </source>
</reference>
<dbReference type="EMBL" id="CP047650">
    <property type="protein sequence ID" value="QHJ00429.1"/>
    <property type="molecule type" value="Genomic_DNA"/>
</dbReference>
<dbReference type="FunFam" id="3.40.640.10:FF:000033">
    <property type="entry name" value="Aspartate aminotransferase"/>
    <property type="match status" value="1"/>
</dbReference>
<dbReference type="SUPFAM" id="SSF53383">
    <property type="entry name" value="PLP-dependent transferases"/>
    <property type="match status" value="1"/>
</dbReference>
<evidence type="ECO:0000256" key="5">
    <source>
        <dbReference type="ARBA" id="ARBA00022898"/>
    </source>
</evidence>
<evidence type="ECO:0000256" key="2">
    <source>
        <dbReference type="ARBA" id="ARBA00007441"/>
    </source>
</evidence>
<dbReference type="InterPro" id="IPR015422">
    <property type="entry name" value="PyrdxlP-dep_Trfase_small"/>
</dbReference>